<gene>
    <name evidence="2" type="ORF">GCM10008956_11170</name>
</gene>
<feature type="compositionally biased region" description="Basic and acidic residues" evidence="1">
    <location>
        <begin position="111"/>
        <end position="120"/>
    </location>
</feature>
<feature type="region of interest" description="Disordered" evidence="1">
    <location>
        <begin position="110"/>
        <end position="159"/>
    </location>
</feature>
<dbReference type="RefSeq" id="WP_110832992.1">
    <property type="nucleotide sequence ID" value="NZ_BMQG01000003.1"/>
</dbReference>
<protein>
    <submittedName>
        <fullName evidence="2">Uncharacterized protein</fullName>
    </submittedName>
</protein>
<keyword evidence="3" id="KW-1185">Reference proteome</keyword>
<evidence type="ECO:0000256" key="1">
    <source>
        <dbReference type="SAM" id="MobiDB-lite"/>
    </source>
</evidence>
<evidence type="ECO:0000313" key="3">
    <source>
        <dbReference type="Proteomes" id="UP000600547"/>
    </source>
</evidence>
<accession>A0A8H9L5C5</accession>
<organism evidence="2 3">
    <name type="scientific">Deinococcus arenae</name>
    <dbReference type="NCBI Taxonomy" id="1452751"/>
    <lineage>
        <taxon>Bacteria</taxon>
        <taxon>Thermotogati</taxon>
        <taxon>Deinococcota</taxon>
        <taxon>Deinococci</taxon>
        <taxon>Deinococcales</taxon>
        <taxon>Deinococcaceae</taxon>
        <taxon>Deinococcus</taxon>
    </lineage>
</organism>
<name>A0A8H9L5C5_9DEIO</name>
<dbReference type="AlphaFoldDB" id="A0A8H9L5C5"/>
<dbReference type="Proteomes" id="UP000600547">
    <property type="component" value="Unassembled WGS sequence"/>
</dbReference>
<reference evidence="3" key="1">
    <citation type="journal article" date="2019" name="Int. J. Syst. Evol. Microbiol.">
        <title>The Global Catalogue of Microorganisms (GCM) 10K type strain sequencing project: providing services to taxonomists for standard genome sequencing and annotation.</title>
        <authorList>
            <consortium name="The Broad Institute Genomics Platform"/>
            <consortium name="The Broad Institute Genome Sequencing Center for Infectious Disease"/>
            <person name="Wu L."/>
            <person name="Ma J."/>
        </authorList>
    </citation>
    <scope>NUCLEOTIDE SEQUENCE [LARGE SCALE GENOMIC DNA]</scope>
    <source>
        <strain evidence="3">JCM 31047</strain>
    </source>
</reference>
<dbReference type="EMBL" id="BMQG01000003">
    <property type="protein sequence ID" value="GGM36379.1"/>
    <property type="molecule type" value="Genomic_DNA"/>
</dbReference>
<proteinExistence type="predicted"/>
<comment type="caution">
    <text evidence="2">The sequence shown here is derived from an EMBL/GenBank/DDBJ whole genome shotgun (WGS) entry which is preliminary data.</text>
</comment>
<sequence>MTVAAFVHPFNPVQAVLVCQGGHLSPALQVKLVALAARETYQIVLVGQQHPPMQAALGTPVAAFTPEAIRADVVAVPSAQHALAHVRATTRHTFILHSVGDVIATYAAALRRPERERRPEPQGSPSLARQAGEGRGALTAPLAGPGEGTVPPRRTGRQP</sequence>
<evidence type="ECO:0000313" key="2">
    <source>
        <dbReference type="EMBL" id="GGM36379.1"/>
    </source>
</evidence>